<sequence length="290" mass="33015">REERMSDAPVKKRKDSLTITVPIGTLQNGRTLISPDHAFDGLIWRLHVAHAHAINFCDAYTLAASIGCDGDGSSEMWRTVAKMQMSFIRKDGSLENRGKVLHSFASWKGEGNKCDLTPHRANYYHNSSITSFPAPIKAVVTIETNSESFIRRPILDRNSSISDVILVLNGQKFEVNCQDLSSQSSYFNHLFFRDFKESKNEEIEIKEANSEEFDEMLKMMYGDSTESITVEKATRYLKMADVFDLQIVKEQVETKLLSTDLISMHSKILIAEEHKLEILKSEILPLYKNK</sequence>
<feature type="domain" description="BTB" evidence="1">
    <location>
        <begin position="162"/>
        <end position="229"/>
    </location>
</feature>
<dbReference type="Gene3D" id="3.30.710.10">
    <property type="entry name" value="Potassium Channel Kv1.1, Chain A"/>
    <property type="match status" value="1"/>
</dbReference>
<dbReference type="SUPFAM" id="SSF54695">
    <property type="entry name" value="POZ domain"/>
    <property type="match status" value="1"/>
</dbReference>
<organism evidence="2 3">
    <name type="scientific">Pristionchus entomophagus</name>
    <dbReference type="NCBI Taxonomy" id="358040"/>
    <lineage>
        <taxon>Eukaryota</taxon>
        <taxon>Metazoa</taxon>
        <taxon>Ecdysozoa</taxon>
        <taxon>Nematoda</taxon>
        <taxon>Chromadorea</taxon>
        <taxon>Rhabditida</taxon>
        <taxon>Rhabditina</taxon>
        <taxon>Diplogasteromorpha</taxon>
        <taxon>Diplogasteroidea</taxon>
        <taxon>Neodiplogasteridae</taxon>
        <taxon>Pristionchus</taxon>
    </lineage>
</organism>
<feature type="non-terminal residue" evidence="2">
    <location>
        <position position="1"/>
    </location>
</feature>
<proteinExistence type="predicted"/>
<dbReference type="Proteomes" id="UP001432027">
    <property type="component" value="Unassembled WGS sequence"/>
</dbReference>
<comment type="caution">
    <text evidence="2">The sequence shown here is derived from an EMBL/GenBank/DDBJ whole genome shotgun (WGS) entry which is preliminary data.</text>
</comment>
<dbReference type="SMART" id="SM00225">
    <property type="entry name" value="BTB"/>
    <property type="match status" value="1"/>
</dbReference>
<dbReference type="PROSITE" id="PS50097">
    <property type="entry name" value="BTB"/>
    <property type="match status" value="1"/>
</dbReference>
<dbReference type="AlphaFoldDB" id="A0AAV5T625"/>
<dbReference type="EMBL" id="BTSX01000003">
    <property type="protein sequence ID" value="GMS90980.1"/>
    <property type="molecule type" value="Genomic_DNA"/>
</dbReference>
<keyword evidence="3" id="KW-1185">Reference proteome</keyword>
<reference evidence="2" key="1">
    <citation type="submission" date="2023-10" db="EMBL/GenBank/DDBJ databases">
        <title>Genome assembly of Pristionchus species.</title>
        <authorList>
            <person name="Yoshida K."/>
            <person name="Sommer R.J."/>
        </authorList>
    </citation>
    <scope>NUCLEOTIDE SEQUENCE</scope>
    <source>
        <strain evidence="2">RS0144</strain>
    </source>
</reference>
<evidence type="ECO:0000313" key="3">
    <source>
        <dbReference type="Proteomes" id="UP001432027"/>
    </source>
</evidence>
<accession>A0AAV5T625</accession>
<evidence type="ECO:0000259" key="1">
    <source>
        <dbReference type="PROSITE" id="PS50097"/>
    </source>
</evidence>
<dbReference type="InterPro" id="IPR000210">
    <property type="entry name" value="BTB/POZ_dom"/>
</dbReference>
<name>A0AAV5T625_9BILA</name>
<dbReference type="InterPro" id="IPR011333">
    <property type="entry name" value="SKP1/BTB/POZ_sf"/>
</dbReference>
<dbReference type="Pfam" id="PF00651">
    <property type="entry name" value="BTB"/>
    <property type="match status" value="1"/>
</dbReference>
<evidence type="ECO:0000313" key="2">
    <source>
        <dbReference type="EMBL" id="GMS90980.1"/>
    </source>
</evidence>
<dbReference type="PANTHER" id="PTHR22744:SF14">
    <property type="entry name" value="BTB DOMAIN-CONTAINING PROTEIN-RELATED"/>
    <property type="match status" value="1"/>
</dbReference>
<gene>
    <name evidence="2" type="ORF">PENTCL1PPCAC_13155</name>
</gene>
<dbReference type="PANTHER" id="PTHR22744">
    <property type="entry name" value="HELIX LOOP HELIX PROTEIN 21-RELATED"/>
    <property type="match status" value="1"/>
</dbReference>
<dbReference type="CDD" id="cd18186">
    <property type="entry name" value="BTB_POZ_ZBTB_KLHL-like"/>
    <property type="match status" value="1"/>
</dbReference>
<protein>
    <recommendedName>
        <fullName evidence="1">BTB domain-containing protein</fullName>
    </recommendedName>
</protein>